<dbReference type="Gene3D" id="2.40.170.20">
    <property type="entry name" value="TonB-dependent receptor, beta-barrel domain"/>
    <property type="match status" value="1"/>
</dbReference>
<dbReference type="PANTHER" id="PTHR32552">
    <property type="entry name" value="FERRICHROME IRON RECEPTOR-RELATED"/>
    <property type="match status" value="1"/>
</dbReference>
<reference evidence="20 21" key="1">
    <citation type="submission" date="2014-08" db="EMBL/GenBank/DDBJ databases">
        <title>Genomic and Phenotypic Diversity of Colwellia psychrerythraea strains from Disparate Marine Basins.</title>
        <authorList>
            <person name="Techtmann S.M."/>
            <person name="Stelling S.C."/>
            <person name="Utturkar S.M."/>
            <person name="Alshibli N."/>
            <person name="Harris A."/>
            <person name="Brown S.D."/>
            <person name="Hazen T.C."/>
        </authorList>
    </citation>
    <scope>NUCLEOTIDE SEQUENCE [LARGE SCALE GENOMIC DNA]</scope>
    <source>
        <strain evidence="20 21">GAB14E</strain>
    </source>
</reference>
<evidence type="ECO:0000256" key="11">
    <source>
        <dbReference type="ARBA" id="ARBA00023136"/>
    </source>
</evidence>
<comment type="subcellular location">
    <subcellularLocation>
        <location evidence="1 14">Cell outer membrane</location>
        <topology evidence="1 14">Multi-pass membrane protein</topology>
    </subcellularLocation>
</comment>
<keyword evidence="9" id="KW-0406">Ion transport</keyword>
<feature type="domain" description="TonB-dependent receptor-like beta-barrel" evidence="18">
    <location>
        <begin position="248"/>
        <end position="677"/>
    </location>
</feature>
<feature type="domain" description="TonB-dependent receptor plug" evidence="19">
    <location>
        <begin position="72"/>
        <end position="169"/>
    </location>
</feature>
<dbReference type="SUPFAM" id="SSF56935">
    <property type="entry name" value="Porins"/>
    <property type="match status" value="1"/>
</dbReference>
<dbReference type="GO" id="GO:0015891">
    <property type="term" value="P:siderophore transport"/>
    <property type="evidence" value="ECO:0007669"/>
    <property type="project" value="InterPro"/>
</dbReference>
<keyword evidence="5" id="KW-0410">Iron transport</keyword>
<evidence type="ECO:0000256" key="1">
    <source>
        <dbReference type="ARBA" id="ARBA00004571"/>
    </source>
</evidence>
<dbReference type="Pfam" id="PF07715">
    <property type="entry name" value="Plug"/>
    <property type="match status" value="1"/>
</dbReference>
<keyword evidence="7 17" id="KW-0732">Signal</keyword>
<dbReference type="PROSITE" id="PS01156">
    <property type="entry name" value="TONB_DEPENDENT_REC_2"/>
    <property type="match status" value="1"/>
</dbReference>
<feature type="chain" id="PRO_5001949121" evidence="17">
    <location>
        <begin position="22"/>
        <end position="707"/>
    </location>
</feature>
<dbReference type="InterPro" id="IPR010105">
    <property type="entry name" value="TonB_sidphr_rcpt"/>
</dbReference>
<feature type="signal peptide" evidence="17">
    <location>
        <begin position="1"/>
        <end position="21"/>
    </location>
</feature>
<dbReference type="Gene3D" id="2.170.130.10">
    <property type="entry name" value="TonB-dependent receptor, plug domain"/>
    <property type="match status" value="1"/>
</dbReference>
<accession>A0A099KKS4</accession>
<evidence type="ECO:0000313" key="21">
    <source>
        <dbReference type="Proteomes" id="UP000029868"/>
    </source>
</evidence>
<evidence type="ECO:0000259" key="19">
    <source>
        <dbReference type="Pfam" id="PF07715"/>
    </source>
</evidence>
<evidence type="ECO:0000256" key="4">
    <source>
        <dbReference type="ARBA" id="ARBA00022452"/>
    </source>
</evidence>
<organism evidence="20 21">
    <name type="scientific">Colwellia psychrerythraea</name>
    <name type="common">Vibrio psychroerythus</name>
    <dbReference type="NCBI Taxonomy" id="28229"/>
    <lineage>
        <taxon>Bacteria</taxon>
        <taxon>Pseudomonadati</taxon>
        <taxon>Pseudomonadota</taxon>
        <taxon>Gammaproteobacteria</taxon>
        <taxon>Alteromonadales</taxon>
        <taxon>Colwelliaceae</taxon>
        <taxon>Colwellia</taxon>
    </lineage>
</organism>
<gene>
    <name evidence="20" type="ORF">GAB14E_0690</name>
</gene>
<evidence type="ECO:0000256" key="10">
    <source>
        <dbReference type="ARBA" id="ARBA00023077"/>
    </source>
</evidence>
<dbReference type="Pfam" id="PF00593">
    <property type="entry name" value="TonB_dep_Rec_b-barrel"/>
    <property type="match status" value="1"/>
</dbReference>
<dbReference type="NCBIfam" id="TIGR01783">
    <property type="entry name" value="TonB-siderophor"/>
    <property type="match status" value="1"/>
</dbReference>
<dbReference type="PATRIC" id="fig|28229.3.peg.3354"/>
<dbReference type="Proteomes" id="UP000029868">
    <property type="component" value="Unassembled WGS sequence"/>
</dbReference>
<evidence type="ECO:0000256" key="12">
    <source>
        <dbReference type="ARBA" id="ARBA00023170"/>
    </source>
</evidence>
<comment type="similarity">
    <text evidence="2 14 16">Belongs to the TonB-dependent receptor family.</text>
</comment>
<dbReference type="GO" id="GO:0009279">
    <property type="term" value="C:cell outer membrane"/>
    <property type="evidence" value="ECO:0007669"/>
    <property type="project" value="UniProtKB-SubCell"/>
</dbReference>
<evidence type="ECO:0000256" key="16">
    <source>
        <dbReference type="RuleBase" id="RU003357"/>
    </source>
</evidence>
<keyword evidence="13 14" id="KW-0998">Cell outer membrane</keyword>
<keyword evidence="4 14" id="KW-1134">Transmembrane beta strand</keyword>
<evidence type="ECO:0000256" key="9">
    <source>
        <dbReference type="ARBA" id="ARBA00023065"/>
    </source>
</evidence>
<dbReference type="OrthoDB" id="127311at2"/>
<evidence type="ECO:0000259" key="18">
    <source>
        <dbReference type="Pfam" id="PF00593"/>
    </source>
</evidence>
<name>A0A099KKS4_COLPS</name>
<evidence type="ECO:0000256" key="13">
    <source>
        <dbReference type="ARBA" id="ARBA00023237"/>
    </source>
</evidence>
<evidence type="ECO:0000256" key="14">
    <source>
        <dbReference type="PROSITE-ProRule" id="PRU01360"/>
    </source>
</evidence>
<evidence type="ECO:0000256" key="6">
    <source>
        <dbReference type="ARBA" id="ARBA00022692"/>
    </source>
</evidence>
<feature type="short sequence motif" description="TonB C-terminal box" evidence="15">
    <location>
        <begin position="690"/>
        <end position="707"/>
    </location>
</feature>
<keyword evidence="11 14" id="KW-0472">Membrane</keyword>
<dbReference type="InterPro" id="IPR000531">
    <property type="entry name" value="Beta-barrel_TonB"/>
</dbReference>
<dbReference type="CDD" id="cd01347">
    <property type="entry name" value="ligand_gated_channel"/>
    <property type="match status" value="1"/>
</dbReference>
<keyword evidence="3 14" id="KW-0813">Transport</keyword>
<dbReference type="PANTHER" id="PTHR32552:SF68">
    <property type="entry name" value="FERRICHROME OUTER MEMBRANE TRANSPORTER_PHAGE RECEPTOR"/>
    <property type="match status" value="1"/>
</dbReference>
<dbReference type="InterPro" id="IPR010917">
    <property type="entry name" value="TonB_rcpt_CS"/>
</dbReference>
<evidence type="ECO:0000256" key="15">
    <source>
        <dbReference type="PROSITE-ProRule" id="PRU10144"/>
    </source>
</evidence>
<keyword evidence="8" id="KW-0408">Iron</keyword>
<keyword evidence="12 20" id="KW-0675">Receptor</keyword>
<evidence type="ECO:0000256" key="7">
    <source>
        <dbReference type="ARBA" id="ARBA00022729"/>
    </source>
</evidence>
<dbReference type="RefSeq" id="WP_033083327.1">
    <property type="nucleotide sequence ID" value="NZ_JQEC01000044.1"/>
</dbReference>
<proteinExistence type="inferred from homology"/>
<evidence type="ECO:0000256" key="2">
    <source>
        <dbReference type="ARBA" id="ARBA00009810"/>
    </source>
</evidence>
<evidence type="ECO:0000256" key="8">
    <source>
        <dbReference type="ARBA" id="ARBA00023004"/>
    </source>
</evidence>
<comment type="caution">
    <text evidence="20">The sequence shown here is derived from an EMBL/GenBank/DDBJ whole genome shotgun (WGS) entry which is preliminary data.</text>
</comment>
<dbReference type="PROSITE" id="PS52016">
    <property type="entry name" value="TONB_DEPENDENT_REC_3"/>
    <property type="match status" value="1"/>
</dbReference>
<sequence>MKFSPLFLAVTAVLSSPAAFAADTTNTAESSTNNSAETKSLKDIEVIQVKGSYFNGYKVDNANGAMRGNISLLETAQSVTVIPDTIINEQLATTLGEVLANDASLTAGSKQRNREVFNLRGFELSSSNGYLRDGHQHWSHYQQPIETLESIEVIKGPSSILYGQSGPGGLVNMVTKKPTANSIFNLGMDFDQEGSSRLTLDAGGAITTDESLRYRANLVKQDVTYQREYQDGEQRERERFLGALVVDYDINDDLLVRVHYDRTNDKAGLDTGAWLDDEGNIIGDDKTIRDMSWAFTDITVENYGVDANYIINDSWQVKFGYNEQTFERQRFESSPKKSSDFTEGDSYTSKPYDRFDDWQFKTAFIDFTGEFQLVGVDHNLLIGANYLDYYYGQLKVNGESFEYSAGQAEPPRPDISYADDDSLYTSEYDYYGIYIQDLITINQEWQIMIGGRYDKQSKTGADNESLLPKGGLLYHPSDRTTFYASYSEGFEPQSSETINDDEDLNYGMEIDAMTSKQYELGAKWQLLDDRLLLTSAIFDITKSGVLVTEYYEDDSYRTSQVGEQRHKGFEMAAQGAVTDKLFVMTSVMNLDAVYENDEQYTGKTPVDAPEWSASIWSRYELTENLAINAGAFYEGERFADNANTIVKDAYTRIDVGATYKINVSNTDINLRFNVQNLFDTDYLAGGGTSNVTVGDGRSYRLAMQVAF</sequence>
<keyword evidence="6 14" id="KW-0812">Transmembrane</keyword>
<dbReference type="GO" id="GO:0015344">
    <property type="term" value="F:siderophore uptake transmembrane transporter activity"/>
    <property type="evidence" value="ECO:0007669"/>
    <property type="project" value="TreeGrafter"/>
</dbReference>
<dbReference type="InterPro" id="IPR012910">
    <property type="entry name" value="Plug_dom"/>
</dbReference>
<dbReference type="EMBL" id="JQEC01000044">
    <property type="protein sequence ID" value="KGJ91026.1"/>
    <property type="molecule type" value="Genomic_DNA"/>
</dbReference>
<protein>
    <submittedName>
        <fullName evidence="20">TonB-dependent siderophore receptor</fullName>
    </submittedName>
</protein>
<evidence type="ECO:0000313" key="20">
    <source>
        <dbReference type="EMBL" id="KGJ91026.1"/>
    </source>
</evidence>
<evidence type="ECO:0000256" key="3">
    <source>
        <dbReference type="ARBA" id="ARBA00022448"/>
    </source>
</evidence>
<dbReference type="InterPro" id="IPR037066">
    <property type="entry name" value="Plug_dom_sf"/>
</dbReference>
<dbReference type="AlphaFoldDB" id="A0A099KKS4"/>
<dbReference type="GO" id="GO:0038023">
    <property type="term" value="F:signaling receptor activity"/>
    <property type="evidence" value="ECO:0007669"/>
    <property type="project" value="InterPro"/>
</dbReference>
<evidence type="ECO:0000256" key="5">
    <source>
        <dbReference type="ARBA" id="ARBA00022496"/>
    </source>
</evidence>
<dbReference type="InterPro" id="IPR036942">
    <property type="entry name" value="Beta-barrel_TonB_sf"/>
</dbReference>
<dbReference type="InterPro" id="IPR039426">
    <property type="entry name" value="TonB-dep_rcpt-like"/>
</dbReference>
<evidence type="ECO:0000256" key="17">
    <source>
        <dbReference type="SAM" id="SignalP"/>
    </source>
</evidence>
<keyword evidence="10 16" id="KW-0798">TonB box</keyword>